<sequence>MNSQPEVIAHRGGRWQETSENTLPAFAASARAGVHWMETDVHASADGVLFAAHDADLDRIAGVPHLIRDLPASEVDRIDLLHGGRLPRLSDLLDALPDVEWNIDVKAPHSIGPMVRFVRTRHAEDRLRLASFSDATLTRLREALPGVRTSAGTGETARFALGSLPCLPAQGLLGLRSGLDALQVPMRWKGLPVVTEDFVARAHRVGLVVHVWTIDDPADMLTLARLGVDGIVTDEVLLAQRTLASGVADPASEGNSRRR</sequence>
<dbReference type="EMBL" id="NCWY01000003">
    <property type="protein sequence ID" value="PAK96599.1"/>
    <property type="molecule type" value="Genomic_DNA"/>
</dbReference>
<dbReference type="EMBL" id="CP065682">
    <property type="protein sequence ID" value="QPS32844.1"/>
    <property type="molecule type" value="Genomic_DNA"/>
</dbReference>
<name>A0A269ZG29_9MICO</name>
<evidence type="ECO:0000313" key="5">
    <source>
        <dbReference type="Proteomes" id="UP000216867"/>
    </source>
</evidence>
<evidence type="ECO:0000313" key="3">
    <source>
        <dbReference type="EMBL" id="QPS32844.1"/>
    </source>
</evidence>
<dbReference type="Proteomes" id="UP000594979">
    <property type="component" value="Chromosome"/>
</dbReference>
<dbReference type="Pfam" id="PF03009">
    <property type="entry name" value="GDPD"/>
    <property type="match status" value="1"/>
</dbReference>
<dbReference type="Gene3D" id="3.20.20.190">
    <property type="entry name" value="Phosphatidylinositol (PI) phosphodiesterase"/>
    <property type="match status" value="1"/>
</dbReference>
<dbReference type="SUPFAM" id="SSF51695">
    <property type="entry name" value="PLC-like phosphodiesterases"/>
    <property type="match status" value="1"/>
</dbReference>
<protein>
    <submittedName>
        <fullName evidence="2">Glycerophosphodiester phosphodiesterase</fullName>
    </submittedName>
    <submittedName>
        <fullName evidence="4">Glycerophosphoryl diester phosphodiesterase</fullName>
        <ecNumber evidence="4">3.1.4.46</ecNumber>
    </submittedName>
</protein>
<dbReference type="PANTHER" id="PTHR43805:SF1">
    <property type="entry name" value="GP-PDE DOMAIN-CONTAINING PROTEIN"/>
    <property type="match status" value="1"/>
</dbReference>
<dbReference type="InterPro" id="IPR017946">
    <property type="entry name" value="PLC-like_Pdiesterase_TIM-brl"/>
</dbReference>
<dbReference type="AlphaFoldDB" id="A0A269ZG29"/>
<feature type="domain" description="GP-PDE" evidence="1">
    <location>
        <begin position="5"/>
        <end position="243"/>
    </location>
</feature>
<dbReference type="Proteomes" id="UP000216867">
    <property type="component" value="Unassembled WGS sequence"/>
</dbReference>
<organism evidence="2 5">
    <name type="scientific">Brevibacterium casei</name>
    <dbReference type="NCBI Taxonomy" id="33889"/>
    <lineage>
        <taxon>Bacteria</taxon>
        <taxon>Bacillati</taxon>
        <taxon>Actinomycetota</taxon>
        <taxon>Actinomycetes</taxon>
        <taxon>Micrococcales</taxon>
        <taxon>Brevibacteriaceae</taxon>
        <taxon>Brevibacterium</taxon>
    </lineage>
</organism>
<dbReference type="InterPro" id="IPR030395">
    <property type="entry name" value="GP_PDE_dom"/>
</dbReference>
<dbReference type="GO" id="GO:0006629">
    <property type="term" value="P:lipid metabolic process"/>
    <property type="evidence" value="ECO:0007669"/>
    <property type="project" value="InterPro"/>
</dbReference>
<dbReference type="RefSeq" id="WP_095375564.1">
    <property type="nucleotide sequence ID" value="NZ_CAACXN010000014.1"/>
</dbReference>
<dbReference type="KEGG" id="bcau:I6G59_12730"/>
<reference evidence="4 6" key="2">
    <citation type="submission" date="2019-02" db="EMBL/GenBank/DDBJ databases">
        <authorList>
            <consortium name="Pathogen Informatics"/>
        </authorList>
    </citation>
    <scope>NUCLEOTIDE SEQUENCE [LARGE SCALE GENOMIC DNA]</scope>
    <source>
        <strain evidence="4 6">3012STDY7078520</strain>
    </source>
</reference>
<evidence type="ECO:0000313" key="6">
    <source>
        <dbReference type="Proteomes" id="UP000386281"/>
    </source>
</evidence>
<dbReference type="GeneID" id="99772880"/>
<keyword evidence="4" id="KW-0378">Hydrolase</keyword>
<reference evidence="3 7" key="3">
    <citation type="submission" date="2020-12" db="EMBL/GenBank/DDBJ databases">
        <title>FDA dAtabase for Regulatory Grade micrObial Sequences (FDA-ARGOS): Supporting development and validation of Infectious Disease Dx tests.</title>
        <authorList>
            <person name="Sproer C."/>
            <person name="Gronow S."/>
            <person name="Severitt S."/>
            <person name="Schroder I."/>
            <person name="Tallon L."/>
            <person name="Sadzewicz L."/>
            <person name="Zhao X."/>
            <person name="Boylan J."/>
            <person name="Ott S."/>
            <person name="Bowen H."/>
            <person name="Vavikolanu K."/>
            <person name="Mehta A."/>
            <person name="Aluvathingal J."/>
            <person name="Nadendla S."/>
            <person name="Lowell S."/>
            <person name="Myers T."/>
            <person name="Yan Y."/>
            <person name="Sichtig H."/>
        </authorList>
    </citation>
    <scope>NUCLEOTIDE SEQUENCE [LARGE SCALE GENOMIC DNA]</scope>
    <source>
        <strain evidence="3 7">FDAARGOS_902</strain>
    </source>
</reference>
<dbReference type="GO" id="GO:0008889">
    <property type="term" value="F:glycerophosphodiester phosphodiesterase activity"/>
    <property type="evidence" value="ECO:0007669"/>
    <property type="project" value="UniProtKB-EC"/>
</dbReference>
<proteinExistence type="predicted"/>
<evidence type="ECO:0000259" key="1">
    <source>
        <dbReference type="PROSITE" id="PS51704"/>
    </source>
</evidence>
<dbReference type="EMBL" id="CAACXN010000014">
    <property type="protein sequence ID" value="VEW12133.1"/>
    <property type="molecule type" value="Genomic_DNA"/>
</dbReference>
<gene>
    <name evidence="4" type="primary">ugpQ_1</name>
    <name evidence="2" type="ORF">B8X04_04630</name>
    <name evidence="3" type="ORF">I6G59_12730</name>
    <name evidence="4" type="ORF">NCTC12391_01253</name>
</gene>
<evidence type="ECO:0000313" key="2">
    <source>
        <dbReference type="EMBL" id="PAK96599.1"/>
    </source>
</evidence>
<accession>A0A269ZG29</accession>
<dbReference type="PROSITE" id="PS51704">
    <property type="entry name" value="GP_PDE"/>
    <property type="match status" value="1"/>
</dbReference>
<dbReference type="EC" id="3.1.4.46" evidence="4"/>
<evidence type="ECO:0000313" key="7">
    <source>
        <dbReference type="Proteomes" id="UP000594979"/>
    </source>
</evidence>
<dbReference type="PANTHER" id="PTHR43805">
    <property type="entry name" value="GLYCEROPHOSPHORYL DIESTER PHOSPHODIESTERASE"/>
    <property type="match status" value="1"/>
</dbReference>
<reference evidence="2 5" key="1">
    <citation type="submission" date="2017-04" db="EMBL/GenBank/DDBJ databases">
        <title>Kefir bacterial isolates.</title>
        <authorList>
            <person name="Kim Y."/>
            <person name="Blasche S."/>
            <person name="Patil K.R."/>
        </authorList>
    </citation>
    <scope>NUCLEOTIDE SEQUENCE [LARGE SCALE GENOMIC DNA]</scope>
    <source>
        <strain evidence="2 5">OG2</strain>
    </source>
</reference>
<evidence type="ECO:0000313" key="4">
    <source>
        <dbReference type="EMBL" id="VEW12133.1"/>
    </source>
</evidence>
<dbReference type="Proteomes" id="UP000386281">
    <property type="component" value="Unassembled WGS sequence"/>
</dbReference>